<proteinExistence type="predicted"/>
<dbReference type="PROSITE" id="PS51170">
    <property type="entry name" value="CW"/>
    <property type="match status" value="2"/>
</dbReference>
<keyword evidence="7" id="KW-0961">Cell wall biogenesis/degradation</keyword>
<keyword evidence="4" id="KW-1133">Transmembrane helix</keyword>
<sequence length="490" mass="54824">MKEWKKFAAAMAVLSFAAAAAAMPAGAEWVQDSDGSYSYLDSNGAAVTDSWQFIDGEWYRFDADGKMVTGWYTDADGQQYYLNEDGSMGRHWVAIGDDWYVFDSSGHPVSGWYWSGKYWYYLDNGQMLTSQWVGDNYYVTDEGMMAKGFVTIDGVTHYFKDSGEMSRSWVDYEGTWYYFGPSGEMQTGWVLVDGDRYFANSQGEIQTGIVQIDGVNYQFDGDGLLLASGVSGTPEASYNGDGSKEIVATGEQVTIATFGNYNVNRIGELLEEYGVCSQADFLEAVNTEHPFLYNDQIPEDVFYRYEGYLYPGTYTFSTGQSADSVVETMLMRFEEEVDEEMVQQFNDAGYTLHEAVTFASILQAEAGSSPYRYQISAVFQNRLHSDEYPKMQSNPTRTYASTYIEPVDAQLAAAYDTYQCSGLPAGPINNPSSVAFDALLNPDPDCDAFYFVSDSEGNVYFSETLDEHNAYIAMIRDQQAEEEDSSDENV</sequence>
<dbReference type="Pfam" id="PF02618">
    <property type="entry name" value="YceG"/>
    <property type="match status" value="1"/>
</dbReference>
<comment type="caution">
    <text evidence="10">The sequence shown here is derived from an EMBL/GenBank/DDBJ whole genome shotgun (WGS) entry which is preliminary data.</text>
</comment>
<dbReference type="Gene3D" id="2.10.270.20">
    <property type="match status" value="2"/>
</dbReference>
<name>A0A9D1DXZ8_9FIRM</name>
<accession>A0A9D1DXZ8</accession>
<dbReference type="InterPro" id="IPR018337">
    <property type="entry name" value="Cell_wall/Cho-bd_repeat"/>
</dbReference>
<keyword evidence="9" id="KW-0732">Signal</keyword>
<keyword evidence="2" id="KW-0812">Transmembrane</keyword>
<dbReference type="PANTHER" id="PTHR30518">
    <property type="entry name" value="ENDOLYTIC MUREIN TRANSGLYCOSYLASE"/>
    <property type="match status" value="1"/>
</dbReference>
<feature type="signal peptide" evidence="9">
    <location>
        <begin position="1"/>
        <end position="27"/>
    </location>
</feature>
<evidence type="ECO:0000256" key="3">
    <source>
        <dbReference type="ARBA" id="ARBA00022737"/>
    </source>
</evidence>
<protein>
    <submittedName>
        <fullName evidence="10">Endolytic transglycosylase MltG</fullName>
    </submittedName>
</protein>
<evidence type="ECO:0000256" key="4">
    <source>
        <dbReference type="ARBA" id="ARBA00022989"/>
    </source>
</evidence>
<reference evidence="10" key="1">
    <citation type="submission" date="2020-10" db="EMBL/GenBank/DDBJ databases">
        <authorList>
            <person name="Gilroy R."/>
        </authorList>
    </citation>
    <scope>NUCLEOTIDE SEQUENCE</scope>
    <source>
        <strain evidence="10">CHK189-12415</strain>
    </source>
</reference>
<dbReference type="Gene3D" id="3.30.160.60">
    <property type="entry name" value="Classic Zinc Finger"/>
    <property type="match status" value="1"/>
</dbReference>
<dbReference type="GO" id="GO:0071555">
    <property type="term" value="P:cell wall organization"/>
    <property type="evidence" value="ECO:0007669"/>
    <property type="project" value="UniProtKB-KW"/>
</dbReference>
<dbReference type="NCBIfam" id="TIGR00247">
    <property type="entry name" value="endolytic transglycosylase MltG"/>
    <property type="match status" value="1"/>
</dbReference>
<feature type="chain" id="PRO_5038650079" evidence="9">
    <location>
        <begin position="28"/>
        <end position="490"/>
    </location>
</feature>
<evidence type="ECO:0000256" key="1">
    <source>
        <dbReference type="ARBA" id="ARBA00022475"/>
    </source>
</evidence>
<dbReference type="PANTHER" id="PTHR30518:SF2">
    <property type="entry name" value="ENDOLYTIC MUREIN TRANSGLYCOSYLASE"/>
    <property type="match status" value="1"/>
</dbReference>
<gene>
    <name evidence="10" type="primary">mltG</name>
    <name evidence="10" type="ORF">IAB37_06790</name>
</gene>
<dbReference type="InterPro" id="IPR003770">
    <property type="entry name" value="MLTG-like"/>
</dbReference>
<evidence type="ECO:0000256" key="9">
    <source>
        <dbReference type="SAM" id="SignalP"/>
    </source>
</evidence>
<dbReference type="Pfam" id="PF19127">
    <property type="entry name" value="Choline_bind_3"/>
    <property type="match status" value="2"/>
</dbReference>
<evidence type="ECO:0000256" key="5">
    <source>
        <dbReference type="ARBA" id="ARBA00023136"/>
    </source>
</evidence>
<dbReference type="SUPFAM" id="SSF69360">
    <property type="entry name" value="Cell wall binding repeat"/>
    <property type="match status" value="2"/>
</dbReference>
<keyword evidence="6" id="KW-0456">Lyase</keyword>
<keyword evidence="1" id="KW-1003">Cell membrane</keyword>
<keyword evidence="3" id="KW-0677">Repeat</keyword>
<organism evidence="10 11">
    <name type="scientific">Candidatus Faecivivens stercoravium</name>
    <dbReference type="NCBI Taxonomy" id="2840803"/>
    <lineage>
        <taxon>Bacteria</taxon>
        <taxon>Bacillati</taxon>
        <taxon>Bacillota</taxon>
        <taxon>Clostridia</taxon>
        <taxon>Eubacteriales</taxon>
        <taxon>Oscillospiraceae</taxon>
        <taxon>Oscillospiraceae incertae sedis</taxon>
        <taxon>Candidatus Faecivivens</taxon>
    </lineage>
</organism>
<feature type="repeat" description="Cell wall-binding" evidence="8">
    <location>
        <begin position="68"/>
        <end position="88"/>
    </location>
</feature>
<dbReference type="GO" id="GO:0016829">
    <property type="term" value="F:lyase activity"/>
    <property type="evidence" value="ECO:0007669"/>
    <property type="project" value="UniProtKB-KW"/>
</dbReference>
<keyword evidence="5" id="KW-0472">Membrane</keyword>
<dbReference type="Proteomes" id="UP000824241">
    <property type="component" value="Unassembled WGS sequence"/>
</dbReference>
<dbReference type="EMBL" id="DVHA01000214">
    <property type="protein sequence ID" value="HIR61260.1"/>
    <property type="molecule type" value="Genomic_DNA"/>
</dbReference>
<dbReference type="AlphaFoldDB" id="A0A9D1DXZ8"/>
<feature type="repeat" description="Cell wall-binding" evidence="8">
    <location>
        <begin position="48"/>
        <end position="67"/>
    </location>
</feature>
<evidence type="ECO:0000313" key="10">
    <source>
        <dbReference type="EMBL" id="HIR61260.1"/>
    </source>
</evidence>
<evidence type="ECO:0000256" key="2">
    <source>
        <dbReference type="ARBA" id="ARBA00022692"/>
    </source>
</evidence>
<reference evidence="10" key="2">
    <citation type="journal article" date="2021" name="PeerJ">
        <title>Extensive microbial diversity within the chicken gut microbiome revealed by metagenomics and culture.</title>
        <authorList>
            <person name="Gilroy R."/>
            <person name="Ravi A."/>
            <person name="Getino M."/>
            <person name="Pursley I."/>
            <person name="Horton D.L."/>
            <person name="Alikhan N.F."/>
            <person name="Baker D."/>
            <person name="Gharbi K."/>
            <person name="Hall N."/>
            <person name="Watson M."/>
            <person name="Adriaenssens E.M."/>
            <person name="Foster-Nyarko E."/>
            <person name="Jarju S."/>
            <person name="Secka A."/>
            <person name="Antonio M."/>
            <person name="Oren A."/>
            <person name="Chaudhuri R.R."/>
            <person name="La Ragione R."/>
            <person name="Hildebrand F."/>
            <person name="Pallen M.J."/>
        </authorList>
    </citation>
    <scope>NUCLEOTIDE SEQUENCE</scope>
    <source>
        <strain evidence="10">CHK189-12415</strain>
    </source>
</reference>
<dbReference type="Gene3D" id="2.10.270.10">
    <property type="entry name" value="Cholin Binding"/>
    <property type="match status" value="1"/>
</dbReference>
<dbReference type="Pfam" id="PF01473">
    <property type="entry name" value="Choline_bind_1"/>
    <property type="match status" value="2"/>
</dbReference>
<evidence type="ECO:0000313" key="11">
    <source>
        <dbReference type="Proteomes" id="UP000824241"/>
    </source>
</evidence>
<evidence type="ECO:0000256" key="8">
    <source>
        <dbReference type="PROSITE-ProRule" id="PRU00591"/>
    </source>
</evidence>
<evidence type="ECO:0000256" key="7">
    <source>
        <dbReference type="ARBA" id="ARBA00023316"/>
    </source>
</evidence>
<evidence type="ECO:0000256" key="6">
    <source>
        <dbReference type="ARBA" id="ARBA00023239"/>
    </source>
</evidence>